<reference evidence="3" key="1">
    <citation type="journal article" date="2015" name="Proc. Natl. Acad. Sci. U.S.A.">
        <title>Genome sequencing of adzuki bean (Vigna angularis) provides insight into high starch and low fat accumulation and domestication.</title>
        <authorList>
            <person name="Yang K."/>
            <person name="Tian Z."/>
            <person name="Chen C."/>
            <person name="Luo L."/>
            <person name="Zhao B."/>
            <person name="Wang Z."/>
            <person name="Yu L."/>
            <person name="Li Y."/>
            <person name="Sun Y."/>
            <person name="Li W."/>
            <person name="Chen Y."/>
            <person name="Li Y."/>
            <person name="Zhang Y."/>
            <person name="Ai D."/>
            <person name="Zhao J."/>
            <person name="Shang C."/>
            <person name="Ma Y."/>
            <person name="Wu B."/>
            <person name="Wang M."/>
            <person name="Gao L."/>
            <person name="Sun D."/>
            <person name="Zhang P."/>
            <person name="Guo F."/>
            <person name="Wang W."/>
            <person name="Li Y."/>
            <person name="Wang J."/>
            <person name="Varshney R.K."/>
            <person name="Wang J."/>
            <person name="Ling H.Q."/>
            <person name="Wan P."/>
        </authorList>
    </citation>
    <scope>NUCLEOTIDE SEQUENCE</scope>
    <source>
        <strain evidence="3">cv. Jingnong 6</strain>
    </source>
</reference>
<name>A0A0L9TE92_PHAAN</name>
<protein>
    <submittedName>
        <fullName evidence="2">Uncharacterized protein</fullName>
    </submittedName>
</protein>
<organism evidence="2 3">
    <name type="scientific">Phaseolus angularis</name>
    <name type="common">Azuki bean</name>
    <name type="synonym">Vigna angularis</name>
    <dbReference type="NCBI Taxonomy" id="3914"/>
    <lineage>
        <taxon>Eukaryota</taxon>
        <taxon>Viridiplantae</taxon>
        <taxon>Streptophyta</taxon>
        <taxon>Embryophyta</taxon>
        <taxon>Tracheophyta</taxon>
        <taxon>Spermatophyta</taxon>
        <taxon>Magnoliopsida</taxon>
        <taxon>eudicotyledons</taxon>
        <taxon>Gunneridae</taxon>
        <taxon>Pentapetalae</taxon>
        <taxon>rosids</taxon>
        <taxon>fabids</taxon>
        <taxon>Fabales</taxon>
        <taxon>Fabaceae</taxon>
        <taxon>Papilionoideae</taxon>
        <taxon>50 kb inversion clade</taxon>
        <taxon>NPAAA clade</taxon>
        <taxon>indigoferoid/millettioid clade</taxon>
        <taxon>Phaseoleae</taxon>
        <taxon>Vigna</taxon>
    </lineage>
</organism>
<evidence type="ECO:0000313" key="3">
    <source>
        <dbReference type="Proteomes" id="UP000053144"/>
    </source>
</evidence>
<feature type="compositionally biased region" description="Basic residues" evidence="1">
    <location>
        <begin position="1"/>
        <end position="10"/>
    </location>
</feature>
<dbReference type="Proteomes" id="UP000053144">
    <property type="component" value="Unassembled WGS sequence"/>
</dbReference>
<dbReference type="Gramene" id="KOM28930">
    <property type="protein sequence ID" value="KOM28930"/>
    <property type="gene ID" value="LR48_Vigan618s001200"/>
</dbReference>
<proteinExistence type="predicted"/>
<evidence type="ECO:0000256" key="1">
    <source>
        <dbReference type="SAM" id="MobiDB-lite"/>
    </source>
</evidence>
<dbReference type="EMBL" id="KQ258461">
    <property type="protein sequence ID" value="KOM28930.1"/>
    <property type="molecule type" value="Genomic_DNA"/>
</dbReference>
<dbReference type="AlphaFoldDB" id="A0A0L9TE92"/>
<accession>A0A0L9TE92</accession>
<gene>
    <name evidence="2" type="ORF">LR48_Vigan618s001200</name>
</gene>
<evidence type="ECO:0000313" key="2">
    <source>
        <dbReference type="EMBL" id="KOM28930.1"/>
    </source>
</evidence>
<sequence length="237" mass="26468">MESSSKKHNISSHDVVDPSPLVAESGRLPASAACTGGESGPCVKKRRRGSENPCLRAAPNRKLTREIFLPEVIFGEDDRVIRWGRKHVSGSFSKRRSASFMTVKTRRGTGGFLHCAGRKTEGRAAPMGVGEGDERIWRRGRRWFQAHLLSPAMSKSMEAAARVHVRRRRTPPWVVIFEERREREAMAPWLETVPVALGVAADAKTGRGGGAVAGSKKQWRGGWFEEAWRSNQWGLWR</sequence>
<feature type="region of interest" description="Disordered" evidence="1">
    <location>
        <begin position="1"/>
        <end position="53"/>
    </location>
</feature>